<evidence type="ECO:0000313" key="4">
    <source>
        <dbReference type="EMBL" id="QIL50863.1"/>
    </source>
</evidence>
<organism evidence="4 5">
    <name type="scientific">Weissella coleopterorum</name>
    <dbReference type="NCBI Taxonomy" id="2714949"/>
    <lineage>
        <taxon>Bacteria</taxon>
        <taxon>Bacillati</taxon>
        <taxon>Bacillota</taxon>
        <taxon>Bacilli</taxon>
        <taxon>Lactobacillales</taxon>
        <taxon>Lactobacillaceae</taxon>
        <taxon>Weissella</taxon>
    </lineage>
</organism>
<dbReference type="KEGG" id="wco:G7084_05755"/>
<accession>A0A6G8B157</accession>
<keyword evidence="1" id="KW-0812">Transmembrane</keyword>
<proteinExistence type="predicted"/>
<gene>
    <name evidence="4" type="ORF">G7084_05755</name>
</gene>
<dbReference type="InterPro" id="IPR022038">
    <property type="entry name" value="Ig-like_bact"/>
</dbReference>
<dbReference type="Pfam" id="PF07523">
    <property type="entry name" value="Big_3"/>
    <property type="match status" value="5"/>
</dbReference>
<keyword evidence="1" id="KW-0472">Membrane</keyword>
<dbReference type="RefSeq" id="WP_166010879.1">
    <property type="nucleotide sequence ID" value="NZ_CP049888.1"/>
</dbReference>
<feature type="domain" description="Ig-like" evidence="3">
    <location>
        <begin position="797"/>
        <end position="860"/>
    </location>
</feature>
<feature type="signal peptide" evidence="2">
    <location>
        <begin position="1"/>
        <end position="24"/>
    </location>
</feature>
<feature type="domain" description="Ig-like" evidence="3">
    <location>
        <begin position="651"/>
        <end position="714"/>
    </location>
</feature>
<keyword evidence="2" id="KW-0732">Signal</keyword>
<dbReference type="InterPro" id="IPR013783">
    <property type="entry name" value="Ig-like_fold"/>
</dbReference>
<dbReference type="Gene3D" id="2.60.40.10">
    <property type="entry name" value="Immunoglobulins"/>
    <property type="match status" value="7"/>
</dbReference>
<feature type="chain" id="PRO_5026100870" evidence="2">
    <location>
        <begin position="25"/>
        <end position="993"/>
    </location>
</feature>
<sequence length="993" mass="109384">MKLKKYILISTIILGVVNPLCVFAEDEISLDNNKIKAQINANDTSEPLSVQNNNLDITGKIKTKTSRVSYINKNTQTLDNSDNEDEIPSTSVKTNFSTIKSSNNVTKMDLQILNEAPNKLIHKGDKIVLNIDSNGIQYSTLKLIDGSKYFSMKSDASASTITLTATQIIDFSGVVNISVTSNPTKNEDNTGKTAEYPLNVKYSRNDIYFDIYGENMILMVQNNKADQIDSFGPHLQGSLKTIFDSNTDWFNNYVGYDNYKHMYSYDQEGMLINAKLDNFVHDLTATNVKWGVTLKSDIYHSSSTIKKNTLRIYHGNEDVTNTVKVVWEDDDTGFYILIPEYKGYDKNQYSASFISNTNGNLSHVDGSSFVSADNAETGKPIEPIKNNDLSITLGSGDIMFRYYPTLNGSFIPHINAKPLTIYSTEKISLKDILNLANATDQDDGDITSKIKIVDSSDIINNNNIPGEYLIKYSVENSTGNIGTGQTTITILEDKTNIKVKNSTILTGSNWSKEDNFVSATDKNGKDISITDILTEGDVNTSTPGIYEIKYKTLNANNSLVDSVAKIKVVENKQGIKGSDVTTYVGDKVPADEEFKASATDKDGQDIPVKLDKSKINMNKSGNYDVIITTDDGQSKTVKVHVLENKQGIKGSDVTTYVGNKIPADEEFKASATDKDGQDIPVKLDKSKINMNKSGNYDVIITTDDGQSKTVKVHVLENKQGIKGSDVTTYVGNKIPADEEFKAIATDKDGQDIPVKLDKSQINMSKFGNYDVIITTDDGQSKTVKVHVLENKQGIKGSDVTTYVGNKIPADEEFKASATDKDGQDIPVKLDKSQINMSKFGNYDVIITTDDGQSKTVKVHVLENKQGIKGSDVTTYVGNKIPADEEFKASATDKDGQDIPVKLDKSQINMSKFGNYDVIITTDDGQSKTVKAHVLENKQSIKDTDNYSKSTLDSMFKNLNIKLPNTSISKLNLAGLASVVLALLAYIIIYNKRK</sequence>
<name>A0A6G8B157_9LACO</name>
<reference evidence="4 5" key="1">
    <citation type="submission" date="2020-03" db="EMBL/GenBank/DDBJ databases">
        <title>Weissella sp. nov., isolated from Cybister lewisianus.</title>
        <authorList>
            <person name="Hyun D.-W."/>
            <person name="Bae J.-W."/>
        </authorList>
    </citation>
    <scope>NUCLEOTIDE SEQUENCE [LARGE SCALE GENOMIC DNA]</scope>
    <source>
        <strain evidence="4 5">HDW19</strain>
    </source>
</reference>
<evidence type="ECO:0000259" key="3">
    <source>
        <dbReference type="Pfam" id="PF07523"/>
    </source>
</evidence>
<feature type="domain" description="Ig-like" evidence="3">
    <location>
        <begin position="497"/>
        <end position="556"/>
    </location>
</feature>
<evidence type="ECO:0000256" key="1">
    <source>
        <dbReference type="SAM" id="Phobius"/>
    </source>
</evidence>
<evidence type="ECO:0000256" key="2">
    <source>
        <dbReference type="SAM" id="SignalP"/>
    </source>
</evidence>
<dbReference type="Proteomes" id="UP000500741">
    <property type="component" value="Chromosome"/>
</dbReference>
<keyword evidence="5" id="KW-1185">Reference proteome</keyword>
<feature type="domain" description="Ig-like" evidence="3">
    <location>
        <begin position="578"/>
        <end position="641"/>
    </location>
</feature>
<dbReference type="AlphaFoldDB" id="A0A6G8B157"/>
<evidence type="ECO:0000313" key="5">
    <source>
        <dbReference type="Proteomes" id="UP000500741"/>
    </source>
</evidence>
<feature type="domain" description="Ig-like" evidence="3">
    <location>
        <begin position="724"/>
        <end position="787"/>
    </location>
</feature>
<dbReference type="EMBL" id="CP049888">
    <property type="protein sequence ID" value="QIL50863.1"/>
    <property type="molecule type" value="Genomic_DNA"/>
</dbReference>
<keyword evidence="1" id="KW-1133">Transmembrane helix</keyword>
<protein>
    <submittedName>
        <fullName evidence="4">DUF5011 domain-containing protein</fullName>
    </submittedName>
</protein>
<feature type="transmembrane region" description="Helical" evidence="1">
    <location>
        <begin position="970"/>
        <end position="989"/>
    </location>
</feature>